<dbReference type="CDD" id="cd07389">
    <property type="entry name" value="MPP_PhoD"/>
    <property type="match status" value="1"/>
</dbReference>
<sequence length="615" mass="69923">MRTIEFLTATLPFLPVGFASWAANLNYLSPSTHHPELGISIRRVVKRTEPGASYTPDKLNFTHGVASGDPYATSVILWTRAAPMMEPVDDHETLLTGAVPVYWHGPEMTPSNAPICVDWKVAKDKALKEVVSCGKAYTSSDVDYTVKVEAKNLQPFTRYYYQFNICDSDVKSPLGRTKTAPGENDDVSKLRLAVYSCAFYPYGHFNAYGHSARKDSIDYAIHLGDYIYEYELYGNTDGPPIGRIPKPEHELFTLYDYRQRYATYRTDPDLLLSHQTFPWITTWDDHEVADNTWKAGYATLRNMEGSFIKLQEDPVSFDQRKMNAVRAYFEWMPLRQVDMDDNLRIWRSTALGNLADLVILDTRQYDRSLAELYFNHDYIDSISNEASRSMMGGRQEAWFYRQLSESKKRGATWRIIGSQTLFSYINSSRPNAGDEFPAISRDTWSGYIATRNRTLHHLYSNDIKNNVFLAGDSHSAWVSDLVWLNSTDPHPIPSEADYDPFSGRGAIGVEFGGTAVSSPSGLGWNATREQAQFRSDYAVEINPSLQWAEMFHRGYTEVELSHEVAKASFFGVPDIWTRNDVEVKLAEFECYRDENKVRRPIGGSTVKYGSVKKSP</sequence>
<name>A0AAV9V772_9PEZI</name>
<feature type="domain" description="PhoD-like phosphatase metallophosphatase" evidence="2">
    <location>
        <begin position="192"/>
        <end position="569"/>
    </location>
</feature>
<dbReference type="Pfam" id="PF16655">
    <property type="entry name" value="PhoD_N"/>
    <property type="match status" value="1"/>
</dbReference>
<dbReference type="PANTHER" id="PTHR43606:SF7">
    <property type="entry name" value="PHOSPHATASE, PUTATIVE (AFU_ORTHOLOGUE AFUA_6G08710)-RELATED"/>
    <property type="match status" value="1"/>
</dbReference>
<organism evidence="4 5">
    <name type="scientific">Orbilia brochopaga</name>
    <dbReference type="NCBI Taxonomy" id="3140254"/>
    <lineage>
        <taxon>Eukaryota</taxon>
        <taxon>Fungi</taxon>
        <taxon>Dikarya</taxon>
        <taxon>Ascomycota</taxon>
        <taxon>Pezizomycotina</taxon>
        <taxon>Orbiliomycetes</taxon>
        <taxon>Orbiliales</taxon>
        <taxon>Orbiliaceae</taxon>
        <taxon>Orbilia</taxon>
    </lineage>
</organism>
<evidence type="ECO:0000259" key="3">
    <source>
        <dbReference type="Pfam" id="PF16655"/>
    </source>
</evidence>
<evidence type="ECO:0000313" key="5">
    <source>
        <dbReference type="Proteomes" id="UP001375240"/>
    </source>
</evidence>
<evidence type="ECO:0008006" key="6">
    <source>
        <dbReference type="Google" id="ProtNLM"/>
    </source>
</evidence>
<dbReference type="InterPro" id="IPR038607">
    <property type="entry name" value="PhoD-like_sf"/>
</dbReference>
<evidence type="ECO:0000313" key="4">
    <source>
        <dbReference type="EMBL" id="KAK6354597.1"/>
    </source>
</evidence>
<keyword evidence="1" id="KW-0732">Signal</keyword>
<dbReference type="EMBL" id="JAVHNQ010000002">
    <property type="protein sequence ID" value="KAK6354597.1"/>
    <property type="molecule type" value="Genomic_DNA"/>
</dbReference>
<dbReference type="Proteomes" id="UP001375240">
    <property type="component" value="Unassembled WGS sequence"/>
</dbReference>
<dbReference type="InterPro" id="IPR018946">
    <property type="entry name" value="PhoD-like_MPP"/>
</dbReference>
<keyword evidence="5" id="KW-1185">Reference proteome</keyword>
<accession>A0AAV9V772</accession>
<protein>
    <recommendedName>
        <fullName evidence="6">Alkaline phosphatase</fullName>
    </recommendedName>
</protein>
<dbReference type="InterPro" id="IPR032093">
    <property type="entry name" value="PhoD_N"/>
</dbReference>
<reference evidence="4 5" key="1">
    <citation type="submission" date="2019-10" db="EMBL/GenBank/DDBJ databases">
        <authorList>
            <person name="Palmer J.M."/>
        </authorList>
    </citation>
    <scope>NUCLEOTIDE SEQUENCE [LARGE SCALE GENOMIC DNA]</scope>
    <source>
        <strain evidence="4 5">TWF696</strain>
    </source>
</reference>
<feature type="signal peptide" evidence="1">
    <location>
        <begin position="1"/>
        <end position="19"/>
    </location>
</feature>
<dbReference type="AlphaFoldDB" id="A0AAV9V772"/>
<feature type="chain" id="PRO_5043317439" description="Alkaline phosphatase" evidence="1">
    <location>
        <begin position="20"/>
        <end position="615"/>
    </location>
</feature>
<evidence type="ECO:0000256" key="1">
    <source>
        <dbReference type="SAM" id="SignalP"/>
    </source>
</evidence>
<dbReference type="Pfam" id="PF09423">
    <property type="entry name" value="PhoD"/>
    <property type="match status" value="1"/>
</dbReference>
<evidence type="ECO:0000259" key="2">
    <source>
        <dbReference type="Pfam" id="PF09423"/>
    </source>
</evidence>
<dbReference type="Gene3D" id="3.60.21.70">
    <property type="entry name" value="PhoD-like phosphatase"/>
    <property type="match status" value="1"/>
</dbReference>
<dbReference type="InterPro" id="IPR052900">
    <property type="entry name" value="Phospholipid_Metab_Enz"/>
</dbReference>
<comment type="caution">
    <text evidence="4">The sequence shown here is derived from an EMBL/GenBank/DDBJ whole genome shotgun (WGS) entry which is preliminary data.</text>
</comment>
<dbReference type="InterPro" id="IPR029052">
    <property type="entry name" value="Metallo-depent_PP-like"/>
</dbReference>
<dbReference type="Gene3D" id="2.60.40.380">
    <property type="entry name" value="Purple acid phosphatase-like, N-terminal"/>
    <property type="match status" value="1"/>
</dbReference>
<dbReference type="PANTHER" id="PTHR43606">
    <property type="entry name" value="PHOSPHATASE, PUTATIVE (AFU_ORTHOLOGUE AFUA_6G08710)-RELATED"/>
    <property type="match status" value="1"/>
</dbReference>
<gene>
    <name evidence="4" type="ORF">TWF696_003739</name>
</gene>
<dbReference type="SUPFAM" id="SSF56300">
    <property type="entry name" value="Metallo-dependent phosphatases"/>
    <property type="match status" value="1"/>
</dbReference>
<proteinExistence type="predicted"/>
<feature type="domain" description="Phospholipase D N-terminal" evidence="3">
    <location>
        <begin position="63"/>
        <end position="179"/>
    </location>
</feature>